<dbReference type="AlphaFoldDB" id="A0A2N0NB15"/>
<accession>A0A2N0NB15</accession>
<evidence type="ECO:0000313" key="2">
    <source>
        <dbReference type="Proteomes" id="UP000232722"/>
    </source>
</evidence>
<reference evidence="1 2" key="1">
    <citation type="submission" date="2016-04" db="EMBL/GenBank/DDBJ databases">
        <title>Genome analyses suggest a sexual origin of heterokaryosis in a supposedly ancient asexual fungus.</title>
        <authorList>
            <person name="Ropars J."/>
            <person name="Sedzielewska K."/>
            <person name="Noel J."/>
            <person name="Charron P."/>
            <person name="Farinelli L."/>
            <person name="Marton T."/>
            <person name="Kruger M."/>
            <person name="Pelin A."/>
            <person name="Brachmann A."/>
            <person name="Corradi N."/>
        </authorList>
    </citation>
    <scope>NUCLEOTIDE SEQUENCE [LARGE SCALE GENOMIC DNA]</scope>
    <source>
        <strain evidence="1 2">A5</strain>
    </source>
</reference>
<evidence type="ECO:0000313" key="1">
    <source>
        <dbReference type="EMBL" id="PKB91782.1"/>
    </source>
</evidence>
<protein>
    <submittedName>
        <fullName evidence="1">Uncharacterized protein</fullName>
    </submittedName>
</protein>
<proteinExistence type="predicted"/>
<feature type="non-terminal residue" evidence="1">
    <location>
        <position position="84"/>
    </location>
</feature>
<dbReference type="EMBL" id="LLXJ01013819">
    <property type="protein sequence ID" value="PKB91782.1"/>
    <property type="molecule type" value="Genomic_DNA"/>
</dbReference>
<sequence length="84" mass="9484">MGSDGKCTKCGCDAYSHFHTDVGMRTETKTINYVLEDVKAQYDMADADHKRISNDANQFQQAFANLQAKADDNYNKIRQLCSDL</sequence>
<gene>
    <name evidence="1" type="ORF">RhiirA5_447589</name>
</gene>
<name>A0A2N0NB15_9GLOM</name>
<reference evidence="1 2" key="2">
    <citation type="submission" date="2017-09" db="EMBL/GenBank/DDBJ databases">
        <title>Extensive intraspecific genome diversity in a model arbuscular mycorrhizal fungus.</title>
        <authorList>
            <person name="Chen E.C."/>
            <person name="Morin E."/>
            <person name="Beaudet D."/>
            <person name="Noel J."/>
            <person name="Ndikumana S."/>
            <person name="Charron P."/>
            <person name="St-Onge C."/>
            <person name="Giorgi J."/>
            <person name="Grigoriev I.V."/>
            <person name="Roux C."/>
            <person name="Martin F.M."/>
            <person name="Corradi N."/>
        </authorList>
    </citation>
    <scope>NUCLEOTIDE SEQUENCE [LARGE SCALE GENOMIC DNA]</scope>
    <source>
        <strain evidence="1 2">A5</strain>
    </source>
</reference>
<comment type="caution">
    <text evidence="1">The sequence shown here is derived from an EMBL/GenBank/DDBJ whole genome shotgun (WGS) entry which is preliminary data.</text>
</comment>
<dbReference type="Proteomes" id="UP000232722">
    <property type="component" value="Unassembled WGS sequence"/>
</dbReference>
<organism evidence="1 2">
    <name type="scientific">Rhizophagus irregularis</name>
    <dbReference type="NCBI Taxonomy" id="588596"/>
    <lineage>
        <taxon>Eukaryota</taxon>
        <taxon>Fungi</taxon>
        <taxon>Fungi incertae sedis</taxon>
        <taxon>Mucoromycota</taxon>
        <taxon>Glomeromycotina</taxon>
        <taxon>Glomeromycetes</taxon>
        <taxon>Glomerales</taxon>
        <taxon>Glomeraceae</taxon>
        <taxon>Rhizophagus</taxon>
    </lineage>
</organism>